<sequence length="552" mass="64548">MSINNFSFESNLITKNLLQSKIRINVYESKHDLRNPMVRRKYASSRIERLAKPNVRRIKSIFDKQKKKSNFDMKKAETFIKLLQKESNSSCEVENLPRVRYTKMSKKCNRCLCNCYEKSKRSKIVLRNGIEFLDTSKILYLTKTFSEFMKNKNAKENSSNKEEKTIESQHLLEEEKIKKIVDFSLPVDIKNSMPSQRNKKLRIRRQTGFVNQNNSDEEMISIPRGRRPTGFIHELNNPNENLNNQETPYLFEQQEEAEEHDPILMQARNFLNDSDPQILTSTQNEEKLSQNYANVFIVNGIDRIMSKTEDKIYSKLNESITTNSKIFNNSKIVKSNQIEEKSNKSFMTDDGLSSHLLNAIMSSPSEWRITSINTENLEFTIKTPKLKAIENSTDQQNQKATSKPISTVFATREYDDYEKIDANEEKLIHVTNDNIDKVFIVRELENEDAVKRFCKCSRARKSRLFQAIAKNPIEIRRLPLKHLKKYCGKDHVTDLKDVEKFYLADVRKENFKIQRLSEINNAKAQSTFKKIDIEVKESFTNDSKFTVSKKDT</sequence>
<reference evidence="1" key="1">
    <citation type="submission" date="2021-03" db="EMBL/GenBank/DDBJ databases">
        <title>Chromosome level genome of the anhydrobiotic midge Polypedilum vanderplanki.</title>
        <authorList>
            <person name="Yoshida Y."/>
            <person name="Kikawada T."/>
            <person name="Gusev O."/>
        </authorList>
    </citation>
    <scope>NUCLEOTIDE SEQUENCE</scope>
    <source>
        <strain evidence="1">NIAS01</strain>
        <tissue evidence="1">Whole body or cell culture</tissue>
    </source>
</reference>
<organism evidence="1 2">
    <name type="scientific">Polypedilum vanderplanki</name>
    <name type="common">Sleeping chironomid midge</name>
    <dbReference type="NCBI Taxonomy" id="319348"/>
    <lineage>
        <taxon>Eukaryota</taxon>
        <taxon>Metazoa</taxon>
        <taxon>Ecdysozoa</taxon>
        <taxon>Arthropoda</taxon>
        <taxon>Hexapoda</taxon>
        <taxon>Insecta</taxon>
        <taxon>Pterygota</taxon>
        <taxon>Neoptera</taxon>
        <taxon>Endopterygota</taxon>
        <taxon>Diptera</taxon>
        <taxon>Nematocera</taxon>
        <taxon>Chironomoidea</taxon>
        <taxon>Chironomidae</taxon>
        <taxon>Chironominae</taxon>
        <taxon>Polypedilum</taxon>
        <taxon>Polypedilum</taxon>
    </lineage>
</organism>
<accession>A0A9J6CHU4</accession>
<protein>
    <submittedName>
        <fullName evidence="1">Uncharacterized protein</fullName>
    </submittedName>
</protein>
<gene>
    <name evidence="1" type="ORF">PVAND_011012</name>
</gene>
<name>A0A9J6CHU4_POLVA</name>
<comment type="caution">
    <text evidence="1">The sequence shown here is derived from an EMBL/GenBank/DDBJ whole genome shotgun (WGS) entry which is preliminary data.</text>
</comment>
<dbReference type="Proteomes" id="UP001107558">
    <property type="component" value="Chromosome 1"/>
</dbReference>
<evidence type="ECO:0000313" key="1">
    <source>
        <dbReference type="EMBL" id="KAG5681596.1"/>
    </source>
</evidence>
<evidence type="ECO:0000313" key="2">
    <source>
        <dbReference type="Proteomes" id="UP001107558"/>
    </source>
</evidence>
<dbReference type="EMBL" id="JADBJN010000001">
    <property type="protein sequence ID" value="KAG5681596.1"/>
    <property type="molecule type" value="Genomic_DNA"/>
</dbReference>
<keyword evidence="2" id="KW-1185">Reference proteome</keyword>
<proteinExistence type="predicted"/>
<dbReference type="AlphaFoldDB" id="A0A9J6CHU4"/>